<accession>A0A485M609</accession>
<dbReference type="NCBIfam" id="NF002098">
    <property type="entry name" value="PRK00943.1"/>
    <property type="match status" value="1"/>
</dbReference>
<dbReference type="GO" id="GO:0005524">
    <property type="term" value="F:ATP binding"/>
    <property type="evidence" value="ECO:0007669"/>
    <property type="project" value="UniProtKB-KW"/>
</dbReference>
<dbReference type="Gene3D" id="3.30.1330.10">
    <property type="entry name" value="PurM-like, N-terminal domain"/>
    <property type="match status" value="1"/>
</dbReference>
<dbReference type="SUPFAM" id="SSF56042">
    <property type="entry name" value="PurM C-terminal domain-like"/>
    <property type="match status" value="1"/>
</dbReference>
<evidence type="ECO:0000256" key="6">
    <source>
        <dbReference type="ARBA" id="ARBA00022840"/>
    </source>
</evidence>
<dbReference type="GO" id="GO:0016260">
    <property type="term" value="P:selenocysteine biosynthetic process"/>
    <property type="evidence" value="ECO:0007669"/>
    <property type="project" value="InterPro"/>
</dbReference>
<evidence type="ECO:0000256" key="3">
    <source>
        <dbReference type="ARBA" id="ARBA00022723"/>
    </source>
</evidence>
<keyword evidence="2 11" id="KW-0808">Transferase</keyword>
<dbReference type="Gene3D" id="3.90.650.10">
    <property type="entry name" value="PurM-like C-terminal domain"/>
    <property type="match status" value="1"/>
</dbReference>
<feature type="domain" description="PurM-like N-terminal" evidence="9">
    <location>
        <begin position="14"/>
        <end position="120"/>
    </location>
</feature>
<dbReference type="InterPro" id="IPR004536">
    <property type="entry name" value="SPS/SelD"/>
</dbReference>
<keyword evidence="4" id="KW-0547">Nucleotide-binding</keyword>
<dbReference type="PIRSF" id="PIRSF036407">
    <property type="entry name" value="Selenphspht_syn"/>
    <property type="match status" value="1"/>
</dbReference>
<evidence type="ECO:0000256" key="7">
    <source>
        <dbReference type="ARBA" id="ARBA00022842"/>
    </source>
</evidence>
<evidence type="ECO:0000313" key="11">
    <source>
        <dbReference type="EMBL" id="VFU18703.1"/>
    </source>
</evidence>
<dbReference type="Pfam" id="PF02769">
    <property type="entry name" value="AIRS_C"/>
    <property type="match status" value="1"/>
</dbReference>
<organism evidence="11">
    <name type="scientific">anaerobic digester metagenome</name>
    <dbReference type="NCBI Taxonomy" id="1263854"/>
    <lineage>
        <taxon>unclassified sequences</taxon>
        <taxon>metagenomes</taxon>
        <taxon>ecological metagenomes</taxon>
    </lineage>
</organism>
<evidence type="ECO:0000259" key="9">
    <source>
        <dbReference type="Pfam" id="PF00586"/>
    </source>
</evidence>
<dbReference type="SUPFAM" id="SSF55326">
    <property type="entry name" value="PurM N-terminal domain-like"/>
    <property type="match status" value="1"/>
</dbReference>
<dbReference type="InterPro" id="IPR023061">
    <property type="entry name" value="SelD_I"/>
</dbReference>
<dbReference type="GO" id="GO:0004756">
    <property type="term" value="F:selenide, water dikinase activity"/>
    <property type="evidence" value="ECO:0007669"/>
    <property type="project" value="UniProtKB-EC"/>
</dbReference>
<dbReference type="Pfam" id="PF00586">
    <property type="entry name" value="AIRS"/>
    <property type="match status" value="1"/>
</dbReference>
<sequence>MKHPDLLVGMDRPDDAGVYRISDSLALILTLDFFTPVVDDPYLFGQIAVTNSLSDVYAMGGRPVLAMNIICFPQEGEVSILKDILKGGFDKMSEAGVLLVGGHSVDDPEIKYGLSVTGTVHPEKVLKNTGAREGDLLILTKPLGTGIISTAVKAGMASRQAEEASILSMNTLNKVPAELLEGYRVHACTDITGFGLLGHACEMIEGLSVGMVINALRVPLFDEVLEYADMGLIPGGAYRNEKFRQAFVRTEGDLSDSRLKLLFDPQTSGGLLIALEPDQAEQLLEDLHSHGVKDSAIIGEITAGHPGRIVVRP</sequence>
<dbReference type="PANTHER" id="PTHR10256:SF0">
    <property type="entry name" value="INACTIVE SELENIDE, WATER DIKINASE-LIKE PROTEIN-RELATED"/>
    <property type="match status" value="1"/>
</dbReference>
<evidence type="ECO:0000256" key="8">
    <source>
        <dbReference type="ARBA" id="ARBA00023266"/>
    </source>
</evidence>
<evidence type="ECO:0000259" key="10">
    <source>
        <dbReference type="Pfam" id="PF02769"/>
    </source>
</evidence>
<reference evidence="11" key="1">
    <citation type="submission" date="2019-03" db="EMBL/GenBank/DDBJ databases">
        <authorList>
            <person name="Hao L."/>
        </authorList>
    </citation>
    <scope>NUCLEOTIDE SEQUENCE</scope>
</reference>
<dbReference type="GO" id="GO:0046872">
    <property type="term" value="F:metal ion binding"/>
    <property type="evidence" value="ECO:0007669"/>
    <property type="project" value="UniProtKB-KW"/>
</dbReference>
<dbReference type="AlphaFoldDB" id="A0A485M609"/>
<dbReference type="EMBL" id="CAADRM010000157">
    <property type="protein sequence ID" value="VFU18703.1"/>
    <property type="molecule type" value="Genomic_DNA"/>
</dbReference>
<dbReference type="NCBIfam" id="TIGR00476">
    <property type="entry name" value="selD"/>
    <property type="match status" value="1"/>
</dbReference>
<comment type="similarity">
    <text evidence="1">Belongs to the selenophosphate synthase 1 family. Class I subfamily.</text>
</comment>
<dbReference type="InterPro" id="IPR036676">
    <property type="entry name" value="PurM-like_C_sf"/>
</dbReference>
<proteinExistence type="inferred from homology"/>
<dbReference type="GO" id="GO:0005737">
    <property type="term" value="C:cytoplasm"/>
    <property type="evidence" value="ECO:0007669"/>
    <property type="project" value="TreeGrafter"/>
</dbReference>
<dbReference type="InterPro" id="IPR010918">
    <property type="entry name" value="PurM-like_C_dom"/>
</dbReference>
<dbReference type="HAMAP" id="MF_00625">
    <property type="entry name" value="SelD"/>
    <property type="match status" value="1"/>
</dbReference>
<evidence type="ECO:0000256" key="4">
    <source>
        <dbReference type="ARBA" id="ARBA00022741"/>
    </source>
</evidence>
<feature type="domain" description="PurM-like C-terminal" evidence="10">
    <location>
        <begin position="132"/>
        <end position="311"/>
    </location>
</feature>
<dbReference type="InterPro" id="IPR016188">
    <property type="entry name" value="PurM-like_N"/>
</dbReference>
<keyword evidence="6" id="KW-0067">ATP-binding</keyword>
<keyword evidence="5 11" id="KW-0418">Kinase</keyword>
<dbReference type="FunFam" id="3.90.650.10:FF:000004">
    <property type="entry name" value="Selenide, water dikinase"/>
    <property type="match status" value="1"/>
</dbReference>
<dbReference type="InterPro" id="IPR036921">
    <property type="entry name" value="PurM-like_N_sf"/>
</dbReference>
<evidence type="ECO:0000256" key="2">
    <source>
        <dbReference type="ARBA" id="ARBA00022679"/>
    </source>
</evidence>
<gene>
    <name evidence="11" type="primary">selD</name>
    <name evidence="11" type="ORF">SCFA_890034</name>
</gene>
<keyword evidence="7" id="KW-0460">Magnesium</keyword>
<dbReference type="CDD" id="cd02195">
    <property type="entry name" value="SelD"/>
    <property type="match status" value="1"/>
</dbReference>
<evidence type="ECO:0000256" key="1">
    <source>
        <dbReference type="ARBA" id="ARBA00008026"/>
    </source>
</evidence>
<keyword evidence="3" id="KW-0479">Metal-binding</keyword>
<keyword evidence="8" id="KW-0711">Selenium</keyword>
<dbReference type="PANTHER" id="PTHR10256">
    <property type="entry name" value="SELENIDE, WATER DIKINASE"/>
    <property type="match status" value="1"/>
</dbReference>
<evidence type="ECO:0000256" key="5">
    <source>
        <dbReference type="ARBA" id="ARBA00022777"/>
    </source>
</evidence>
<name>A0A485M609_9ZZZZ</name>
<protein>
    <submittedName>
        <fullName evidence="11">Selenide, water dikinase</fullName>
        <ecNumber evidence="11">2.7.9.3</ecNumber>
    </submittedName>
</protein>
<dbReference type="EC" id="2.7.9.3" evidence="11"/>